<name>A0A484G3W5_COLOR</name>
<dbReference type="AlphaFoldDB" id="A0A484G3W5"/>
<evidence type="ECO:0000313" key="1">
    <source>
        <dbReference type="EMBL" id="TDZ24848.1"/>
    </source>
</evidence>
<dbReference type="EMBL" id="AMCV02000004">
    <property type="protein sequence ID" value="TDZ24848.1"/>
    <property type="molecule type" value="Genomic_DNA"/>
</dbReference>
<sequence length="89" mass="10130">MTSKESTAHESLGRLDHVAIGRPTGFRGFAPPPRRPAPRLAVTWRHLGLSQSRFVVFRRRAAQTLPTHLFAGMKRRTTRTFYSLGKLKM</sequence>
<reference evidence="2" key="1">
    <citation type="journal article" date="2013" name="New Phytol.">
        <title>Comparative genomic and transcriptomic analyses reveal the hemibiotrophic stage shift of Colletotrichum fungi.</title>
        <authorList>
            <person name="Gan P."/>
            <person name="Ikeda K."/>
            <person name="Irieda H."/>
            <person name="Narusaka M."/>
            <person name="O'Connell R.J."/>
            <person name="Narusaka Y."/>
            <person name="Takano Y."/>
            <person name="Kubo Y."/>
            <person name="Shirasu K."/>
        </authorList>
    </citation>
    <scope>NUCLEOTIDE SEQUENCE [LARGE SCALE GENOMIC DNA]</scope>
    <source>
        <strain evidence="2">104-T / ATCC 96160 / CBS 514.97 / LARS 414 / MAFF 240422</strain>
    </source>
</reference>
<evidence type="ECO:0000313" key="2">
    <source>
        <dbReference type="Proteomes" id="UP000014480"/>
    </source>
</evidence>
<comment type="caution">
    <text evidence="1">The sequence shown here is derived from an EMBL/GenBank/DDBJ whole genome shotgun (WGS) entry which is preliminary data.</text>
</comment>
<keyword evidence="2" id="KW-1185">Reference proteome</keyword>
<proteinExistence type="predicted"/>
<gene>
    <name evidence="1" type="ORF">Cob_v002501</name>
</gene>
<protein>
    <submittedName>
        <fullName evidence="1">Uncharacterized protein</fullName>
    </submittedName>
</protein>
<dbReference type="Proteomes" id="UP000014480">
    <property type="component" value="Unassembled WGS sequence"/>
</dbReference>
<organism evidence="1 2">
    <name type="scientific">Colletotrichum orbiculare (strain 104-T / ATCC 96160 / CBS 514.97 / LARS 414 / MAFF 240422)</name>
    <name type="common">Cucumber anthracnose fungus</name>
    <name type="synonym">Colletotrichum lagenarium</name>
    <dbReference type="NCBI Taxonomy" id="1213857"/>
    <lineage>
        <taxon>Eukaryota</taxon>
        <taxon>Fungi</taxon>
        <taxon>Dikarya</taxon>
        <taxon>Ascomycota</taxon>
        <taxon>Pezizomycotina</taxon>
        <taxon>Sordariomycetes</taxon>
        <taxon>Hypocreomycetidae</taxon>
        <taxon>Glomerellales</taxon>
        <taxon>Glomerellaceae</taxon>
        <taxon>Colletotrichum</taxon>
        <taxon>Colletotrichum orbiculare species complex</taxon>
    </lineage>
</organism>
<accession>A0A484G3W5</accession>
<reference evidence="2" key="2">
    <citation type="journal article" date="2019" name="Mol. Plant Microbe Interact.">
        <title>Genome sequence resources for four phytopathogenic fungi from the Colletotrichum orbiculare species complex.</title>
        <authorList>
            <person name="Gan P."/>
            <person name="Tsushima A."/>
            <person name="Narusaka M."/>
            <person name="Narusaka Y."/>
            <person name="Takano Y."/>
            <person name="Kubo Y."/>
            <person name="Shirasu K."/>
        </authorList>
    </citation>
    <scope>GENOME REANNOTATION</scope>
    <source>
        <strain evidence="2">104-T / ATCC 96160 / CBS 514.97 / LARS 414 / MAFF 240422</strain>
    </source>
</reference>